<dbReference type="Gene3D" id="2.60.40.10">
    <property type="entry name" value="Immunoglobulins"/>
    <property type="match status" value="1"/>
</dbReference>
<dbReference type="PANTHER" id="PTHR42812:SF12">
    <property type="entry name" value="BETA-XYLOSIDASE-RELATED"/>
    <property type="match status" value="1"/>
</dbReference>
<feature type="signal peptide" evidence="5">
    <location>
        <begin position="1"/>
        <end position="27"/>
    </location>
</feature>
<dbReference type="PANTHER" id="PTHR42812">
    <property type="entry name" value="BETA-XYLOSIDASE"/>
    <property type="match status" value="1"/>
</dbReference>
<dbReference type="InterPro" id="IPR023296">
    <property type="entry name" value="Glyco_hydro_beta-prop_sf"/>
</dbReference>
<evidence type="ECO:0000313" key="9">
    <source>
        <dbReference type="Proteomes" id="UP001275932"/>
    </source>
</evidence>
<name>A0ABU4WEI8_9BACT</name>
<proteinExistence type="inferred from homology"/>
<feature type="chain" id="PRO_5045804566" evidence="5">
    <location>
        <begin position="28"/>
        <end position="578"/>
    </location>
</feature>
<dbReference type="Gene3D" id="2.115.10.20">
    <property type="entry name" value="Glycosyl hydrolase domain, family 43"/>
    <property type="match status" value="1"/>
</dbReference>
<dbReference type="PROSITE" id="PS50022">
    <property type="entry name" value="FA58C_3"/>
    <property type="match status" value="1"/>
</dbReference>
<dbReference type="CDD" id="cd08982">
    <property type="entry name" value="GH43-like"/>
    <property type="match status" value="1"/>
</dbReference>
<dbReference type="InterPro" id="IPR013783">
    <property type="entry name" value="Ig-like_fold"/>
</dbReference>
<dbReference type="SUPFAM" id="SSF49785">
    <property type="entry name" value="Galactose-binding domain-like"/>
    <property type="match status" value="1"/>
</dbReference>
<evidence type="ECO:0000313" key="8">
    <source>
        <dbReference type="EMBL" id="MDX8414975.1"/>
    </source>
</evidence>
<keyword evidence="9" id="KW-1185">Reference proteome</keyword>
<dbReference type="PROSITE" id="PS51257">
    <property type="entry name" value="PROKAR_LIPOPROTEIN"/>
    <property type="match status" value="1"/>
</dbReference>
<evidence type="ECO:0000256" key="2">
    <source>
        <dbReference type="ARBA" id="ARBA00022801"/>
    </source>
</evidence>
<dbReference type="RefSeq" id="WP_370396422.1">
    <property type="nucleotide sequence ID" value="NZ_JALBUT010000002.1"/>
</dbReference>
<dbReference type="InterPro" id="IPR006710">
    <property type="entry name" value="Glyco_hydro_43"/>
</dbReference>
<dbReference type="SMART" id="SM00060">
    <property type="entry name" value="FN3"/>
    <property type="match status" value="1"/>
</dbReference>
<organism evidence="8 9">
    <name type="scientific">Intestinicryptomonas porci</name>
    <dbReference type="NCBI Taxonomy" id="2926320"/>
    <lineage>
        <taxon>Bacteria</taxon>
        <taxon>Pseudomonadati</taxon>
        <taxon>Verrucomicrobiota</taxon>
        <taxon>Opitutia</taxon>
        <taxon>Opitutales</taxon>
        <taxon>Intestinicryptomonaceae</taxon>
        <taxon>Intestinicryptomonas</taxon>
    </lineage>
</organism>
<dbReference type="Gene3D" id="2.60.120.260">
    <property type="entry name" value="Galactose-binding domain-like"/>
    <property type="match status" value="1"/>
</dbReference>
<dbReference type="InterPro" id="IPR036116">
    <property type="entry name" value="FN3_sf"/>
</dbReference>
<dbReference type="PROSITE" id="PS50853">
    <property type="entry name" value="FN3"/>
    <property type="match status" value="1"/>
</dbReference>
<keyword evidence="3 4" id="KW-0326">Glycosidase</keyword>
<dbReference type="InterPro" id="IPR003961">
    <property type="entry name" value="FN3_dom"/>
</dbReference>
<dbReference type="InterPro" id="IPR008979">
    <property type="entry name" value="Galactose-bd-like_sf"/>
</dbReference>
<feature type="domain" description="F5/8 type C" evidence="6">
    <location>
        <begin position="336"/>
        <end position="486"/>
    </location>
</feature>
<gene>
    <name evidence="8" type="ORF">MOX91_02090</name>
</gene>
<dbReference type="Pfam" id="PF00754">
    <property type="entry name" value="F5_F8_type_C"/>
    <property type="match status" value="1"/>
</dbReference>
<evidence type="ECO:0000256" key="5">
    <source>
        <dbReference type="SAM" id="SignalP"/>
    </source>
</evidence>
<evidence type="ECO:0000256" key="4">
    <source>
        <dbReference type="RuleBase" id="RU361187"/>
    </source>
</evidence>
<evidence type="ECO:0000259" key="7">
    <source>
        <dbReference type="PROSITE" id="PS50853"/>
    </source>
</evidence>
<sequence>MGKNRKHFYFRIAAFMVLPLSMLCACAKSGPIAINPIDINYRFSQMKNEPPRREAADPEIILYKGKYYLFASKSGGYWSSDDLASFKYIKFPKNFPTENYAPTVAEINGEIVFFVSGHDSFWTTSAPESGEWKRIKVDYPRRDTDPALFKDDDGRVYIYFGCNPKDPIMGVEVDPKNNYKMIGEPVELIGHEFKTNGWEKSGGNNQDDRSGWNEGANMIKHGGKYYLQYAAPGTQWRNYGDGVYVSDSPLGKFVYQKNSPFSAKRGGFIGGAGHGGTFKDKFGNYWHVASMLVGIHHGFERRLGLFPTFFDENGKMYSLTEFTDRPFEIPQKKIDFSKKSLSKNWNILSYKKGAKATSEFGDFSAKNAVDEKIETFWSANTGNKGERLEIDLGQVCKISALHINFADEGFNTYDGDPVPIYRYKVLASKDGKNWVQILDESENQKDSPHSLKVLKNPHKARYVAIENSADMDGGKFSISDFRIFGSANMQKPAKVENITVLRDSKDPRNVEISWDEVENAEGYVLRYGIEKDKLHTAYTLRENKLKGSFLNIGAPYFFTVEAFNRAGFGKVSDIKEAK</sequence>
<comment type="caution">
    <text evidence="8">The sequence shown here is derived from an EMBL/GenBank/DDBJ whole genome shotgun (WGS) entry which is preliminary data.</text>
</comment>
<dbReference type="SUPFAM" id="SSF49265">
    <property type="entry name" value="Fibronectin type III"/>
    <property type="match status" value="1"/>
</dbReference>
<keyword evidence="5" id="KW-0732">Signal</keyword>
<dbReference type="CDD" id="cd00063">
    <property type="entry name" value="FN3"/>
    <property type="match status" value="1"/>
</dbReference>
<accession>A0ABU4WEI8</accession>
<dbReference type="Proteomes" id="UP001275932">
    <property type="component" value="Unassembled WGS sequence"/>
</dbReference>
<dbReference type="EMBL" id="JALBUT010000002">
    <property type="protein sequence ID" value="MDX8414975.1"/>
    <property type="molecule type" value="Genomic_DNA"/>
</dbReference>
<keyword evidence="2 4" id="KW-0378">Hydrolase</keyword>
<dbReference type="InterPro" id="IPR051795">
    <property type="entry name" value="Glycosyl_Hydrlase_43"/>
</dbReference>
<evidence type="ECO:0000259" key="6">
    <source>
        <dbReference type="PROSITE" id="PS50022"/>
    </source>
</evidence>
<protein>
    <submittedName>
        <fullName evidence="8">Family 43 glycosylhydrolase</fullName>
    </submittedName>
</protein>
<evidence type="ECO:0000256" key="3">
    <source>
        <dbReference type="ARBA" id="ARBA00023295"/>
    </source>
</evidence>
<dbReference type="Pfam" id="PF04616">
    <property type="entry name" value="Glyco_hydro_43"/>
    <property type="match status" value="1"/>
</dbReference>
<comment type="similarity">
    <text evidence="1 4">Belongs to the glycosyl hydrolase 43 family.</text>
</comment>
<reference evidence="8 9" key="1">
    <citation type="submission" date="2022-03" db="EMBL/GenBank/DDBJ databases">
        <title>Novel taxa within the pig intestine.</title>
        <authorList>
            <person name="Wylensek D."/>
            <person name="Bishof K."/>
            <person name="Afrizal A."/>
            <person name="Clavel T."/>
        </authorList>
    </citation>
    <scope>NUCLEOTIDE SEQUENCE [LARGE SCALE GENOMIC DNA]</scope>
    <source>
        <strain evidence="8 9">CLA-KB-P66</strain>
    </source>
</reference>
<feature type="domain" description="Fibronectin type-III" evidence="7">
    <location>
        <begin position="494"/>
        <end position="578"/>
    </location>
</feature>
<dbReference type="SUPFAM" id="SSF75005">
    <property type="entry name" value="Arabinanase/levansucrase/invertase"/>
    <property type="match status" value="1"/>
</dbReference>
<evidence type="ECO:0000256" key="1">
    <source>
        <dbReference type="ARBA" id="ARBA00009865"/>
    </source>
</evidence>
<dbReference type="InterPro" id="IPR000421">
    <property type="entry name" value="FA58C"/>
</dbReference>